<dbReference type="EMBL" id="JARKIF010000029">
    <property type="protein sequence ID" value="KAJ7613196.1"/>
    <property type="molecule type" value="Genomic_DNA"/>
</dbReference>
<feature type="transmembrane region" description="Helical" evidence="3">
    <location>
        <begin position="12"/>
        <end position="37"/>
    </location>
</feature>
<feature type="region of interest" description="Disordered" evidence="2">
    <location>
        <begin position="104"/>
        <end position="123"/>
    </location>
</feature>
<accession>A0AAD7B8S9</accession>
<keyword evidence="3" id="KW-1133">Transmembrane helix</keyword>
<keyword evidence="3" id="KW-0472">Membrane</keyword>
<gene>
    <name evidence="4" type="ORF">FB45DRAFT_1113012</name>
</gene>
<comment type="caution">
    <text evidence="4">The sequence shown here is derived from an EMBL/GenBank/DDBJ whole genome shotgun (WGS) entry which is preliminary data.</text>
</comment>
<proteinExistence type="predicted"/>
<protein>
    <submittedName>
        <fullName evidence="4">Uncharacterized protein</fullName>
    </submittedName>
</protein>
<keyword evidence="5" id="KW-1185">Reference proteome</keyword>
<evidence type="ECO:0000313" key="4">
    <source>
        <dbReference type="EMBL" id="KAJ7613196.1"/>
    </source>
</evidence>
<evidence type="ECO:0000256" key="1">
    <source>
        <dbReference type="SAM" id="Coils"/>
    </source>
</evidence>
<dbReference type="Proteomes" id="UP001221142">
    <property type="component" value="Unassembled WGS sequence"/>
</dbReference>
<name>A0AAD7B8S9_9AGAR</name>
<keyword evidence="3" id="KW-0812">Transmembrane</keyword>
<keyword evidence="1" id="KW-0175">Coiled coil</keyword>
<feature type="compositionally biased region" description="Polar residues" evidence="2">
    <location>
        <begin position="104"/>
        <end position="120"/>
    </location>
</feature>
<feature type="coiled-coil region" evidence="1">
    <location>
        <begin position="69"/>
        <end position="96"/>
    </location>
</feature>
<dbReference type="AlphaFoldDB" id="A0AAD7B8S9"/>
<sequence>MLPLGGSSEYRLPAGAIAGIVLGVTSLLCVGALLLFLMARRARRRGYGTSFISDSITPVGQHEELTPRYEETKLRREYLENELRAAQERIAHIQSEQHLWANSPGSLMTRSGAESQTETDTVPRLREQNAIQEARIRELEAQHFCISAVDIKWVPTRAVKRNMRQQRHSFPPLTPRHHARYTPPSIIDVSRLSAFSVSPVSKASVLARHELRMDPRPSTSQCVQLMTLGAAFMPFSMLAH</sequence>
<reference evidence="4" key="1">
    <citation type="submission" date="2023-03" db="EMBL/GenBank/DDBJ databases">
        <title>Massive genome expansion in bonnet fungi (Mycena s.s.) driven by repeated elements and novel gene families across ecological guilds.</title>
        <authorList>
            <consortium name="Lawrence Berkeley National Laboratory"/>
            <person name="Harder C.B."/>
            <person name="Miyauchi S."/>
            <person name="Viragh M."/>
            <person name="Kuo A."/>
            <person name="Thoen E."/>
            <person name="Andreopoulos B."/>
            <person name="Lu D."/>
            <person name="Skrede I."/>
            <person name="Drula E."/>
            <person name="Henrissat B."/>
            <person name="Morin E."/>
            <person name="Kohler A."/>
            <person name="Barry K."/>
            <person name="LaButti K."/>
            <person name="Morin E."/>
            <person name="Salamov A."/>
            <person name="Lipzen A."/>
            <person name="Mereny Z."/>
            <person name="Hegedus B."/>
            <person name="Baldrian P."/>
            <person name="Stursova M."/>
            <person name="Weitz H."/>
            <person name="Taylor A."/>
            <person name="Grigoriev I.V."/>
            <person name="Nagy L.G."/>
            <person name="Martin F."/>
            <person name="Kauserud H."/>
        </authorList>
    </citation>
    <scope>NUCLEOTIDE SEQUENCE</scope>
    <source>
        <strain evidence="4">9284</strain>
    </source>
</reference>
<evidence type="ECO:0000256" key="2">
    <source>
        <dbReference type="SAM" id="MobiDB-lite"/>
    </source>
</evidence>
<organism evidence="4 5">
    <name type="scientific">Roridomyces roridus</name>
    <dbReference type="NCBI Taxonomy" id="1738132"/>
    <lineage>
        <taxon>Eukaryota</taxon>
        <taxon>Fungi</taxon>
        <taxon>Dikarya</taxon>
        <taxon>Basidiomycota</taxon>
        <taxon>Agaricomycotina</taxon>
        <taxon>Agaricomycetes</taxon>
        <taxon>Agaricomycetidae</taxon>
        <taxon>Agaricales</taxon>
        <taxon>Marasmiineae</taxon>
        <taxon>Mycenaceae</taxon>
        <taxon>Roridomyces</taxon>
    </lineage>
</organism>
<evidence type="ECO:0000256" key="3">
    <source>
        <dbReference type="SAM" id="Phobius"/>
    </source>
</evidence>
<evidence type="ECO:0000313" key="5">
    <source>
        <dbReference type="Proteomes" id="UP001221142"/>
    </source>
</evidence>